<dbReference type="InterPro" id="IPR010134">
    <property type="entry name" value="PHA_reg_PhaR"/>
</dbReference>
<dbReference type="AlphaFoldDB" id="A0AAC9KC81"/>
<feature type="domain" description="PHA accumulation regulator DNA-binding N-terminal" evidence="4">
    <location>
        <begin position="55"/>
        <end position="115"/>
    </location>
</feature>
<dbReference type="InterPro" id="IPR007897">
    <property type="entry name" value="PHB_accumulat"/>
</dbReference>
<feature type="compositionally biased region" description="Low complexity" evidence="2">
    <location>
        <begin position="1"/>
        <end position="23"/>
    </location>
</feature>
<keyword evidence="1" id="KW-0175">Coiled coil</keyword>
<evidence type="ECO:0000259" key="3">
    <source>
        <dbReference type="Pfam" id="PF05233"/>
    </source>
</evidence>
<protein>
    <submittedName>
        <fullName evidence="5">Methyl-accepting chemotaxis protein</fullName>
    </submittedName>
</protein>
<organism evidence="5 6">
    <name type="scientific">Granulibacter bethesdensis</name>
    <dbReference type="NCBI Taxonomy" id="364410"/>
    <lineage>
        <taxon>Bacteria</taxon>
        <taxon>Pseudomonadati</taxon>
        <taxon>Pseudomonadota</taxon>
        <taxon>Alphaproteobacteria</taxon>
        <taxon>Acetobacterales</taxon>
        <taxon>Acetobacteraceae</taxon>
        <taxon>Granulibacter</taxon>
    </lineage>
</organism>
<feature type="compositionally biased region" description="Polar residues" evidence="2">
    <location>
        <begin position="24"/>
        <end position="34"/>
    </location>
</feature>
<evidence type="ECO:0000256" key="1">
    <source>
        <dbReference type="SAM" id="Coils"/>
    </source>
</evidence>
<dbReference type="Proteomes" id="UP000182373">
    <property type="component" value="Chromosome"/>
</dbReference>
<dbReference type="Pfam" id="PF05233">
    <property type="entry name" value="PHB_acc"/>
    <property type="match status" value="1"/>
</dbReference>
<accession>A0AAC9KC81</accession>
<feature type="coiled-coil region" evidence="1">
    <location>
        <begin position="206"/>
        <end position="240"/>
    </location>
</feature>
<gene>
    <name evidence="5" type="ORF">GbCGDNIH9_1997</name>
</gene>
<evidence type="ECO:0000313" key="5">
    <source>
        <dbReference type="EMBL" id="APH55314.1"/>
    </source>
</evidence>
<evidence type="ECO:0000259" key="4">
    <source>
        <dbReference type="Pfam" id="PF07879"/>
    </source>
</evidence>
<evidence type="ECO:0000256" key="2">
    <source>
        <dbReference type="SAM" id="MobiDB-lite"/>
    </source>
</evidence>
<proteinExistence type="predicted"/>
<dbReference type="InterPro" id="IPR012909">
    <property type="entry name" value="PHA_DNA-bd_N"/>
</dbReference>
<sequence>MSMPNPRPASSRAAGRPSRSASNTSTPHVAQTNGEAAPERDNNPDNTHAAPSPVIIKKYANRRLYNTETSCYITLENLADMVRTGREFSVFDAKSGEDITRSVLTQIIVEEENKGRAMLPTTFLRQLIGFYGDSLQSIVPRYLEEAMSTFAHQQQQMRSAVQQTMGSFFPFASSSTLEEVSRQNMAMIEKAMSLFNPFYKGPATPVSEKQEELSSTEQEIIQLKEEIKTLKDQLKREKNAFE</sequence>
<feature type="region of interest" description="Disordered" evidence="2">
    <location>
        <begin position="1"/>
        <end position="53"/>
    </location>
</feature>
<name>A0AAC9KC81_9PROT</name>
<dbReference type="RefSeq" id="WP_081368967.1">
    <property type="nucleotide sequence ID" value="NZ_CP018191.1"/>
</dbReference>
<feature type="domain" description="PHB accumulation regulatory" evidence="3">
    <location>
        <begin position="119"/>
        <end position="158"/>
    </location>
</feature>
<evidence type="ECO:0000313" key="6">
    <source>
        <dbReference type="Proteomes" id="UP000182373"/>
    </source>
</evidence>
<reference evidence="6" key="1">
    <citation type="submission" date="2016-11" db="EMBL/GenBank/DDBJ databases">
        <title>Comparative genomic and phenotypic analysis of Granulibacter bethesdensis clinical isolates from patients with chronic granulomatous disease.</title>
        <authorList>
            <person name="Zarember K.A."/>
            <person name="Porcella S.F."/>
            <person name="Chu J."/>
            <person name="Ding L."/>
            <person name="Dahlstrom E."/>
            <person name="Barbian K."/>
            <person name="Martens C."/>
            <person name="Sykora L."/>
            <person name="Kramer S."/>
            <person name="Pettinato A.M."/>
            <person name="Hong H."/>
            <person name="Wald G."/>
            <person name="Berg L.J."/>
            <person name="Rogge L.S."/>
            <person name="Greenberg D.E."/>
            <person name="Falcone E.L."/>
            <person name="Neves J.F."/>
            <person name="Simoes M.J."/>
            <person name="Casal M."/>
            <person name="Rodriguez-Lopez F.C."/>
            <person name="Zelazny A."/>
            <person name="Gallin J.I."/>
            <person name="Holland S.M."/>
        </authorList>
    </citation>
    <scope>NUCLEOTIDE SEQUENCE [LARGE SCALE GENOMIC DNA]</scope>
    <source>
        <strain evidence="6">NIH9.1</strain>
    </source>
</reference>
<dbReference type="Pfam" id="PF07879">
    <property type="entry name" value="PHB_acc_N"/>
    <property type="match status" value="1"/>
</dbReference>
<dbReference type="NCBIfam" id="TIGR01848">
    <property type="entry name" value="PHA_reg_PhaR"/>
    <property type="match status" value="1"/>
</dbReference>
<dbReference type="EMBL" id="CP018191">
    <property type="protein sequence ID" value="APH55314.1"/>
    <property type="molecule type" value="Genomic_DNA"/>
</dbReference>
<dbReference type="GO" id="GO:0006355">
    <property type="term" value="P:regulation of DNA-templated transcription"/>
    <property type="evidence" value="ECO:0007669"/>
    <property type="project" value="InterPro"/>
</dbReference>